<dbReference type="EMBL" id="BARW01002853">
    <property type="protein sequence ID" value="GAI60733.1"/>
    <property type="molecule type" value="Genomic_DNA"/>
</dbReference>
<feature type="non-terminal residue" evidence="8">
    <location>
        <position position="177"/>
    </location>
</feature>
<feature type="transmembrane region" description="Helical" evidence="6">
    <location>
        <begin position="106"/>
        <end position="125"/>
    </location>
</feature>
<dbReference type="AlphaFoldDB" id="X1PXT5"/>
<evidence type="ECO:0000256" key="1">
    <source>
        <dbReference type="ARBA" id="ARBA00004141"/>
    </source>
</evidence>
<keyword evidence="5 6" id="KW-0472">Membrane</keyword>
<sequence length="177" mass="19676">MFSIILTPFILKLIYGLLSDKFGSKKLGRRKPWILGSTNFTGIMWIVLSFLIPFLLDSNPSGIIGYISLLGFILILGVAISDTAMDGFILDICPKEKLGRTTGTVWAFRSLGIIIGGPIILFLIIFIQFELVLISIGILTVLFGLLTLKIPHNTITEKVKLGKNLKSMFKKGENWKM</sequence>
<accession>X1PXT5</accession>
<evidence type="ECO:0000256" key="2">
    <source>
        <dbReference type="ARBA" id="ARBA00022448"/>
    </source>
</evidence>
<evidence type="ECO:0000256" key="4">
    <source>
        <dbReference type="ARBA" id="ARBA00022989"/>
    </source>
</evidence>
<feature type="domain" description="Major facilitator superfamily (MFS) profile" evidence="7">
    <location>
        <begin position="1"/>
        <end position="177"/>
    </location>
</feature>
<protein>
    <recommendedName>
        <fullName evidence="7">Major facilitator superfamily (MFS) profile domain-containing protein</fullName>
    </recommendedName>
</protein>
<feature type="transmembrane region" description="Helical" evidence="6">
    <location>
        <begin position="131"/>
        <end position="148"/>
    </location>
</feature>
<evidence type="ECO:0000256" key="5">
    <source>
        <dbReference type="ARBA" id="ARBA00023136"/>
    </source>
</evidence>
<dbReference type="SUPFAM" id="SSF103473">
    <property type="entry name" value="MFS general substrate transporter"/>
    <property type="match status" value="1"/>
</dbReference>
<organism evidence="8">
    <name type="scientific">marine sediment metagenome</name>
    <dbReference type="NCBI Taxonomy" id="412755"/>
    <lineage>
        <taxon>unclassified sequences</taxon>
        <taxon>metagenomes</taxon>
        <taxon>ecological metagenomes</taxon>
    </lineage>
</organism>
<gene>
    <name evidence="8" type="ORF">S12H4_07657</name>
</gene>
<evidence type="ECO:0000256" key="6">
    <source>
        <dbReference type="SAM" id="Phobius"/>
    </source>
</evidence>
<feature type="transmembrane region" description="Helical" evidence="6">
    <location>
        <begin position="33"/>
        <end position="56"/>
    </location>
</feature>
<evidence type="ECO:0000259" key="7">
    <source>
        <dbReference type="PROSITE" id="PS50850"/>
    </source>
</evidence>
<dbReference type="GO" id="GO:0022857">
    <property type="term" value="F:transmembrane transporter activity"/>
    <property type="evidence" value="ECO:0007669"/>
    <property type="project" value="InterPro"/>
</dbReference>
<dbReference type="InterPro" id="IPR011701">
    <property type="entry name" value="MFS"/>
</dbReference>
<comment type="caution">
    <text evidence="8">The sequence shown here is derived from an EMBL/GenBank/DDBJ whole genome shotgun (WGS) entry which is preliminary data.</text>
</comment>
<keyword evidence="3 6" id="KW-0812">Transmembrane</keyword>
<dbReference type="Pfam" id="PF07690">
    <property type="entry name" value="MFS_1"/>
    <property type="match status" value="1"/>
</dbReference>
<dbReference type="InterPro" id="IPR020846">
    <property type="entry name" value="MFS_dom"/>
</dbReference>
<keyword evidence="4 6" id="KW-1133">Transmembrane helix</keyword>
<dbReference type="InterPro" id="IPR036259">
    <property type="entry name" value="MFS_trans_sf"/>
</dbReference>
<proteinExistence type="predicted"/>
<dbReference type="InterPro" id="IPR004752">
    <property type="entry name" value="AmpG_permease/AT-1"/>
</dbReference>
<feature type="transmembrane region" description="Helical" evidence="6">
    <location>
        <begin position="62"/>
        <end position="85"/>
    </location>
</feature>
<evidence type="ECO:0000313" key="8">
    <source>
        <dbReference type="EMBL" id="GAI60733.1"/>
    </source>
</evidence>
<dbReference type="PROSITE" id="PS50850">
    <property type="entry name" value="MFS"/>
    <property type="match status" value="1"/>
</dbReference>
<dbReference type="PANTHER" id="PTHR12778">
    <property type="entry name" value="SOLUTE CARRIER FAMILY 33 ACETYL-COA TRANSPORTER -RELATED"/>
    <property type="match status" value="1"/>
</dbReference>
<evidence type="ECO:0000256" key="3">
    <source>
        <dbReference type="ARBA" id="ARBA00022692"/>
    </source>
</evidence>
<comment type="subcellular location">
    <subcellularLocation>
        <location evidence="1">Membrane</location>
        <topology evidence="1">Multi-pass membrane protein</topology>
    </subcellularLocation>
</comment>
<reference evidence="8" key="1">
    <citation type="journal article" date="2014" name="Front. Microbiol.">
        <title>High frequency of phylogenetically diverse reductive dehalogenase-homologous genes in deep subseafloor sedimentary metagenomes.</title>
        <authorList>
            <person name="Kawai M."/>
            <person name="Futagami T."/>
            <person name="Toyoda A."/>
            <person name="Takaki Y."/>
            <person name="Nishi S."/>
            <person name="Hori S."/>
            <person name="Arai W."/>
            <person name="Tsubouchi T."/>
            <person name="Morono Y."/>
            <person name="Uchiyama I."/>
            <person name="Ito T."/>
            <person name="Fujiyama A."/>
            <person name="Inagaki F."/>
            <person name="Takami H."/>
        </authorList>
    </citation>
    <scope>NUCLEOTIDE SEQUENCE</scope>
    <source>
        <strain evidence="8">Expedition CK06-06</strain>
    </source>
</reference>
<dbReference type="GO" id="GO:0016020">
    <property type="term" value="C:membrane"/>
    <property type="evidence" value="ECO:0007669"/>
    <property type="project" value="UniProtKB-SubCell"/>
</dbReference>
<keyword evidence="2" id="KW-0813">Transport</keyword>
<dbReference type="PANTHER" id="PTHR12778:SF10">
    <property type="entry name" value="MAJOR FACILITATOR SUPERFAMILY DOMAIN-CONTAINING PROTEIN 3"/>
    <property type="match status" value="1"/>
</dbReference>
<dbReference type="Gene3D" id="1.20.1250.20">
    <property type="entry name" value="MFS general substrate transporter like domains"/>
    <property type="match status" value="1"/>
</dbReference>
<name>X1PXT5_9ZZZZ</name>